<keyword evidence="2" id="KW-1185">Reference proteome</keyword>
<proteinExistence type="predicted"/>
<sequence>MVASLPQLYYQPQSTKKKSIRKEEIEILCSIMKSMQPKYGGSEMVLTKIQRLEKEVQASVERYLQETGASGLPGDGILHTPHQHLEELFPFPSAMCTHMDLIGEFEEFERETPDEYTAIDEEWASLLFLEGHNFFELFEFSNYAAIPPE</sequence>
<dbReference type="EMBL" id="JAPZBU010000008">
    <property type="protein sequence ID" value="KAJ5392036.1"/>
    <property type="molecule type" value="Genomic_DNA"/>
</dbReference>
<protein>
    <submittedName>
        <fullName evidence="1">Uncharacterized protein</fullName>
    </submittedName>
</protein>
<dbReference type="Proteomes" id="UP001147747">
    <property type="component" value="Unassembled WGS sequence"/>
</dbReference>
<dbReference type="OrthoDB" id="39175at2759"/>
<reference evidence="1" key="2">
    <citation type="journal article" date="2023" name="IMA Fungus">
        <title>Comparative genomic study of the Penicillium genus elucidates a diverse pangenome and 15 lateral gene transfer events.</title>
        <authorList>
            <person name="Petersen C."/>
            <person name="Sorensen T."/>
            <person name="Nielsen M.R."/>
            <person name="Sondergaard T.E."/>
            <person name="Sorensen J.L."/>
            <person name="Fitzpatrick D.A."/>
            <person name="Frisvad J.C."/>
            <person name="Nielsen K.L."/>
        </authorList>
    </citation>
    <scope>NUCLEOTIDE SEQUENCE</scope>
    <source>
        <strain evidence="1">IBT 29677</strain>
    </source>
</reference>
<gene>
    <name evidence="1" type="ORF">N7509_007526</name>
</gene>
<evidence type="ECO:0000313" key="2">
    <source>
        <dbReference type="Proteomes" id="UP001147747"/>
    </source>
</evidence>
<organism evidence="1 2">
    <name type="scientific">Penicillium cosmopolitanum</name>
    <dbReference type="NCBI Taxonomy" id="1131564"/>
    <lineage>
        <taxon>Eukaryota</taxon>
        <taxon>Fungi</taxon>
        <taxon>Dikarya</taxon>
        <taxon>Ascomycota</taxon>
        <taxon>Pezizomycotina</taxon>
        <taxon>Eurotiomycetes</taxon>
        <taxon>Eurotiomycetidae</taxon>
        <taxon>Eurotiales</taxon>
        <taxon>Aspergillaceae</taxon>
        <taxon>Penicillium</taxon>
    </lineage>
</organism>
<dbReference type="GeneID" id="81371143"/>
<evidence type="ECO:0000313" key="1">
    <source>
        <dbReference type="EMBL" id="KAJ5392036.1"/>
    </source>
</evidence>
<dbReference type="AlphaFoldDB" id="A0A9W9VZA0"/>
<accession>A0A9W9VZA0</accession>
<name>A0A9W9VZA0_9EURO</name>
<reference evidence="1" key="1">
    <citation type="submission" date="2022-12" db="EMBL/GenBank/DDBJ databases">
        <authorList>
            <person name="Petersen C."/>
        </authorList>
    </citation>
    <scope>NUCLEOTIDE SEQUENCE</scope>
    <source>
        <strain evidence="1">IBT 29677</strain>
    </source>
</reference>
<dbReference type="RefSeq" id="XP_056487714.1">
    <property type="nucleotide sequence ID" value="XM_056632163.1"/>
</dbReference>
<comment type="caution">
    <text evidence="1">The sequence shown here is derived from an EMBL/GenBank/DDBJ whole genome shotgun (WGS) entry which is preliminary data.</text>
</comment>